<sequence>MEYNREWQVKLGAIVLFLSFLACAASDGLGQKTVACEYNRTRALVLVEYASAVYIIDDASLLSWTCSRCKGLTKGFKIHTLIVDVQHCLQAFVGVAENMKAIIIAFRGTQDTSMQNWAEDLYFRELDLDYPGVIDAMVHRGFYAAYHNTTLRERVVGAVQDILQARSDLGVMITGHSMGGAMATFCALDLSANYGFKNVEVITFGQPRVGNQAFSVYYNEHVPLTIRVTHAHDVVPHLPPYYPFSQLVGEKTYHHFATEVWIFRVSIGRLQLEFERVCDGSGDDIGEDPSCSRSVAGNSIADHLNYYGVFLSTEDDVLGLQKSSTGTNTSQMLGFCKTSVPLQRF</sequence>
<dbReference type="InterPro" id="IPR051218">
    <property type="entry name" value="Sec_MonoDiacylglyc_Lipase"/>
</dbReference>
<dbReference type="EMBL" id="CM026425">
    <property type="protein sequence ID" value="KAG0577084.1"/>
    <property type="molecule type" value="Genomic_DNA"/>
</dbReference>
<dbReference type="GO" id="GO:0006629">
    <property type="term" value="P:lipid metabolic process"/>
    <property type="evidence" value="ECO:0007669"/>
    <property type="project" value="InterPro"/>
</dbReference>
<dbReference type="Gene3D" id="3.40.50.1820">
    <property type="entry name" value="alpha/beta hydrolase"/>
    <property type="match status" value="1"/>
</dbReference>
<evidence type="ECO:0000259" key="2">
    <source>
        <dbReference type="Pfam" id="PF01764"/>
    </source>
</evidence>
<protein>
    <recommendedName>
        <fullName evidence="2">Fungal lipase-type domain-containing protein</fullName>
    </recommendedName>
</protein>
<dbReference type="InterPro" id="IPR002921">
    <property type="entry name" value="Fungal_lipase-type"/>
</dbReference>
<accession>A0A8T0I0V9</accession>
<dbReference type="CDD" id="cd00519">
    <property type="entry name" value="Lipase_3"/>
    <property type="match status" value="1"/>
</dbReference>
<dbReference type="EMBL" id="CM026425">
    <property type="protein sequence ID" value="KAG0577085.1"/>
    <property type="molecule type" value="Genomic_DNA"/>
</dbReference>
<keyword evidence="4" id="KW-1185">Reference proteome</keyword>
<name>A0A8T0I0V9_CERPU</name>
<keyword evidence="1" id="KW-0732">Signal</keyword>
<reference evidence="3" key="1">
    <citation type="submission" date="2020-06" db="EMBL/GenBank/DDBJ databases">
        <title>WGS assembly of Ceratodon purpureus strain R40.</title>
        <authorList>
            <person name="Carey S.B."/>
            <person name="Jenkins J."/>
            <person name="Shu S."/>
            <person name="Lovell J.T."/>
            <person name="Sreedasyam A."/>
            <person name="Maumus F."/>
            <person name="Tiley G.P."/>
            <person name="Fernandez-Pozo N."/>
            <person name="Barry K."/>
            <person name="Chen C."/>
            <person name="Wang M."/>
            <person name="Lipzen A."/>
            <person name="Daum C."/>
            <person name="Saski C.A."/>
            <person name="Payton A.C."/>
            <person name="Mcbreen J.C."/>
            <person name="Conrad R.E."/>
            <person name="Kollar L.M."/>
            <person name="Olsson S."/>
            <person name="Huttunen S."/>
            <person name="Landis J.B."/>
            <person name="Wickett N.J."/>
            <person name="Johnson M.G."/>
            <person name="Rensing S.A."/>
            <person name="Grimwood J."/>
            <person name="Schmutz J."/>
            <person name="Mcdaniel S.F."/>
        </authorList>
    </citation>
    <scope>NUCLEOTIDE SEQUENCE</scope>
    <source>
        <strain evidence="3">R40</strain>
    </source>
</reference>
<dbReference type="PANTHER" id="PTHR45856">
    <property type="entry name" value="ALPHA/BETA-HYDROLASES SUPERFAMILY PROTEIN"/>
    <property type="match status" value="1"/>
</dbReference>
<feature type="signal peptide" evidence="1">
    <location>
        <begin position="1"/>
        <end position="26"/>
    </location>
</feature>
<dbReference type="PANTHER" id="PTHR45856:SF11">
    <property type="entry name" value="FUNGAL LIPASE-LIKE DOMAIN-CONTAINING PROTEIN"/>
    <property type="match status" value="1"/>
</dbReference>
<dbReference type="PROSITE" id="PS51257">
    <property type="entry name" value="PROKAR_LIPOPROTEIN"/>
    <property type="match status" value="1"/>
</dbReference>
<organism evidence="3 4">
    <name type="scientific">Ceratodon purpureus</name>
    <name type="common">Fire moss</name>
    <name type="synonym">Dicranum purpureum</name>
    <dbReference type="NCBI Taxonomy" id="3225"/>
    <lineage>
        <taxon>Eukaryota</taxon>
        <taxon>Viridiplantae</taxon>
        <taxon>Streptophyta</taxon>
        <taxon>Embryophyta</taxon>
        <taxon>Bryophyta</taxon>
        <taxon>Bryophytina</taxon>
        <taxon>Bryopsida</taxon>
        <taxon>Dicranidae</taxon>
        <taxon>Pseudoditrichales</taxon>
        <taxon>Ditrichaceae</taxon>
        <taxon>Ceratodon</taxon>
    </lineage>
</organism>
<evidence type="ECO:0000256" key="1">
    <source>
        <dbReference type="SAM" id="SignalP"/>
    </source>
</evidence>
<evidence type="ECO:0000313" key="4">
    <source>
        <dbReference type="Proteomes" id="UP000822688"/>
    </source>
</evidence>
<feature type="domain" description="Fungal lipase-type" evidence="2">
    <location>
        <begin position="103"/>
        <end position="240"/>
    </location>
</feature>
<dbReference type="Proteomes" id="UP000822688">
    <property type="component" value="Chromosome 5"/>
</dbReference>
<comment type="caution">
    <text evidence="3">The sequence shown here is derived from an EMBL/GenBank/DDBJ whole genome shotgun (WGS) entry which is preliminary data.</text>
</comment>
<dbReference type="InterPro" id="IPR029058">
    <property type="entry name" value="AB_hydrolase_fold"/>
</dbReference>
<dbReference type="SUPFAM" id="SSF53474">
    <property type="entry name" value="alpha/beta-Hydrolases"/>
    <property type="match status" value="1"/>
</dbReference>
<dbReference type="Pfam" id="PF01764">
    <property type="entry name" value="Lipase_3"/>
    <property type="match status" value="1"/>
</dbReference>
<evidence type="ECO:0000313" key="3">
    <source>
        <dbReference type="EMBL" id="KAG0577084.1"/>
    </source>
</evidence>
<dbReference type="AlphaFoldDB" id="A0A8T0I0V9"/>
<feature type="chain" id="PRO_5036274552" description="Fungal lipase-type domain-containing protein" evidence="1">
    <location>
        <begin position="27"/>
        <end position="345"/>
    </location>
</feature>
<gene>
    <name evidence="3" type="ORF">KC19_5G129400</name>
</gene>
<proteinExistence type="predicted"/>